<sequence>MNKKKIVIGGALAVLLGYAVSVYWSCEPDTFSPSKYAAQQATLNHQQPVIGYETTTTLIHINQLLLDKPGGFLTNDRLPPSVLMDNMPAWEVGVLTQVRDMVLILKDRISRSQNESRIDPNLKEAQPALNINSHSWNFPSAESQYQEAIDSLISYRDRLLETKNPSKQATFYARDDGLVAWLEVVQNRLGSISQDLGSSVGEAHLNVDHDQLAEGNGVLREIKVDNTKTPWLRIDNVFYESRGSTWALLLLMQSMRDDFKQVLEEAKAMVVMDQIIGELEATQETVWSPIILNGNGFGLIANHSLIMANYVSRAQAGTVDLINLLEKR</sequence>
<evidence type="ECO:0000313" key="2">
    <source>
        <dbReference type="Proteomes" id="UP000196485"/>
    </source>
</evidence>
<dbReference type="Proteomes" id="UP000196485">
    <property type="component" value="Unassembled WGS sequence"/>
</dbReference>
<dbReference type="PIRSF" id="PIRSF029693">
    <property type="entry name" value="UCP029693"/>
    <property type="match status" value="1"/>
</dbReference>
<dbReference type="Pfam" id="PF10095">
    <property type="entry name" value="DUF2333"/>
    <property type="match status" value="1"/>
</dbReference>
<evidence type="ECO:0008006" key="3">
    <source>
        <dbReference type="Google" id="ProtNLM"/>
    </source>
</evidence>
<name>A0A1Y6KYP6_9GAMM</name>
<dbReference type="RefSeq" id="WP_087821205.1">
    <property type="nucleotide sequence ID" value="NZ_FYAH01000004.1"/>
</dbReference>
<proteinExistence type="predicted"/>
<accession>A0A1Y6KYP6</accession>
<dbReference type="EMBL" id="FYAH01000004">
    <property type="protein sequence ID" value="SMY17303.1"/>
    <property type="molecule type" value="Genomic_DNA"/>
</dbReference>
<dbReference type="AlphaFoldDB" id="A0A1Y6KYP6"/>
<organism evidence="1 2">
    <name type="scientific">Photobacterium aquimaris</name>
    <dbReference type="NCBI Taxonomy" id="512643"/>
    <lineage>
        <taxon>Bacteria</taxon>
        <taxon>Pseudomonadati</taxon>
        <taxon>Pseudomonadota</taxon>
        <taxon>Gammaproteobacteria</taxon>
        <taxon>Vibrionales</taxon>
        <taxon>Vibrionaceae</taxon>
        <taxon>Photobacterium</taxon>
    </lineage>
</organism>
<evidence type="ECO:0000313" key="1">
    <source>
        <dbReference type="EMBL" id="SMY17303.1"/>
    </source>
</evidence>
<gene>
    <name evidence="1" type="ORF">PAQU9191_02597</name>
</gene>
<keyword evidence="2" id="KW-1185">Reference proteome</keyword>
<dbReference type="InterPro" id="IPR016936">
    <property type="entry name" value="UCP029693"/>
</dbReference>
<protein>
    <recommendedName>
        <fullName evidence="3">DUF2333 domain-containing protein</fullName>
    </recommendedName>
</protein>
<reference evidence="2" key="1">
    <citation type="submission" date="2017-06" db="EMBL/GenBank/DDBJ databases">
        <authorList>
            <person name="Rodrigo-Torres L."/>
            <person name="Arahal R. D."/>
            <person name="Lucena T."/>
        </authorList>
    </citation>
    <scope>NUCLEOTIDE SEQUENCE [LARGE SCALE GENOMIC DNA]</scope>
    <source>
        <strain evidence="2">type strain: CECT 9192</strain>
    </source>
</reference>